<feature type="region of interest" description="Disordered" evidence="1">
    <location>
        <begin position="51"/>
        <end position="72"/>
    </location>
</feature>
<evidence type="ECO:0000313" key="2">
    <source>
        <dbReference type="EMBL" id="MBC1188938.1"/>
    </source>
</evidence>
<dbReference type="NCBIfam" id="NF033510">
    <property type="entry name" value="Ca_tandemer"/>
    <property type="match status" value="2"/>
</dbReference>
<dbReference type="Gene3D" id="2.60.40.10">
    <property type="entry name" value="Immunoglobulins"/>
    <property type="match status" value="2"/>
</dbReference>
<dbReference type="InterPro" id="IPR013783">
    <property type="entry name" value="Ig-like_fold"/>
</dbReference>
<name>A0ABR6S0M2_9ENTR</name>
<dbReference type="RefSeq" id="WP_185669999.1">
    <property type="nucleotide sequence ID" value="NZ_JABBJF010000042.1"/>
</dbReference>
<dbReference type="InterPro" id="IPR047777">
    <property type="entry name" value="LapA-like_RM"/>
</dbReference>
<keyword evidence="3" id="KW-1185">Reference proteome</keyword>
<comment type="caution">
    <text evidence="2">The sequence shown here is derived from an EMBL/GenBank/DDBJ whole genome shotgun (WGS) entry which is preliminary data.</text>
</comment>
<evidence type="ECO:0000256" key="1">
    <source>
        <dbReference type="SAM" id="MobiDB-lite"/>
    </source>
</evidence>
<sequence>MSAIIGTIKAVMGQVWIVASNGTRRLATEGEQVMRGELVVTDQGAVTVTLPSGKNMDLGRGSEWGSEATPASASADVDSQAIAAAQQAIAEGADPTQILEATAAGNSTIIDSSSAPTGDHSGHTHVILDLTGEILDPTAGYPTEGLDTATIAPVEDITLLKPDVVSSSNDEPHPLPEASITIDVIAGDNVINMREAEEETTKVSGGTGLDVRPGDTVTVTINGHDYFAMVQEDGSWSVNVNTSDLLASGDVLATVTTRDAYGNEATASEQSSVGQASLSVAITIDAIGEDGYLNNDELKEIRTDVKGTSDAPEGTIVTLTIGDTVIGEAVVGKDGRWSTTVDTSVIKDGATVTASVEVSDKYGNEVPESASTDVAPAPLSVEITIDAIGKDGYLNNEELKEIRTDVQGSSDAPAGTIVTLT</sequence>
<accession>A0ABR6S0M2</accession>
<feature type="non-terminal residue" evidence="2">
    <location>
        <position position="421"/>
    </location>
</feature>
<protein>
    <submittedName>
        <fullName evidence="2">Retention module-containing protein</fullName>
    </submittedName>
</protein>
<gene>
    <name evidence="2" type="ORF">HII27_25090</name>
</gene>
<reference evidence="2 3" key="1">
    <citation type="submission" date="2020-04" db="EMBL/GenBank/DDBJ databases">
        <title>The draft genome of Kluyvera sichuanensis strain SCKS090646.</title>
        <authorList>
            <person name="Wei L."/>
            <person name="Liu L."/>
            <person name="Feng Y."/>
            <person name="Zong Z."/>
        </authorList>
    </citation>
    <scope>NUCLEOTIDE SEQUENCE [LARGE SCALE GENOMIC DNA]</scope>
    <source>
        <strain evidence="2 3">090646</strain>
    </source>
</reference>
<evidence type="ECO:0000313" key="3">
    <source>
        <dbReference type="Proteomes" id="UP000607331"/>
    </source>
</evidence>
<organism evidence="2 3">
    <name type="scientific">Kluyvera sichuanensis</name>
    <dbReference type="NCBI Taxonomy" id="2725494"/>
    <lineage>
        <taxon>Bacteria</taxon>
        <taxon>Pseudomonadati</taxon>
        <taxon>Pseudomonadota</taxon>
        <taxon>Gammaproteobacteria</taxon>
        <taxon>Enterobacterales</taxon>
        <taxon>Enterobacteriaceae</taxon>
        <taxon>Kluyvera</taxon>
    </lineage>
</organism>
<dbReference type="InterPro" id="IPR049826">
    <property type="entry name" value="Ig-like_ice"/>
</dbReference>
<dbReference type="NCBIfam" id="NF012196">
    <property type="entry name" value="Ig_like_ice"/>
    <property type="match status" value="2"/>
</dbReference>
<proteinExistence type="predicted"/>
<dbReference type="NCBIfam" id="NF033682">
    <property type="entry name" value="retention_LapA"/>
    <property type="match status" value="1"/>
</dbReference>
<dbReference type="Proteomes" id="UP000607331">
    <property type="component" value="Unassembled WGS sequence"/>
</dbReference>
<dbReference type="EMBL" id="JABBJF010000042">
    <property type="protein sequence ID" value="MBC1188938.1"/>
    <property type="molecule type" value="Genomic_DNA"/>
</dbReference>